<dbReference type="InterPro" id="IPR025948">
    <property type="entry name" value="HTH-like_dom"/>
</dbReference>
<reference evidence="5" key="1">
    <citation type="submission" date="2021-11" db="EMBL/GenBank/DDBJ databases">
        <title>Streptomyces corallinus and Kineosporia corallina sp. nov., two new coral-derived marine actinobacteria.</title>
        <authorList>
            <person name="Buangrab K."/>
            <person name="Sutthacheep M."/>
            <person name="Yeemin T."/>
            <person name="Harunari E."/>
            <person name="Igarashi Y."/>
            <person name="Sripreechasak P."/>
            <person name="Kanchanasin P."/>
            <person name="Tanasupawat S."/>
            <person name="Phongsopitanun W."/>
        </authorList>
    </citation>
    <scope>NUCLEOTIDE SEQUENCE</scope>
    <source>
        <strain evidence="5">JCM 31032</strain>
    </source>
</reference>
<name>A0A9X1NLD1_9ACTN</name>
<dbReference type="Gene3D" id="1.10.10.60">
    <property type="entry name" value="Homeodomain-like"/>
    <property type="match status" value="1"/>
</dbReference>
<dbReference type="Pfam" id="PF01527">
    <property type="entry name" value="HTH_Tnp_1"/>
    <property type="match status" value="1"/>
</dbReference>
<dbReference type="GO" id="GO:0003677">
    <property type="term" value="F:DNA binding"/>
    <property type="evidence" value="ECO:0007669"/>
    <property type="project" value="InterPro"/>
</dbReference>
<dbReference type="Pfam" id="PF00665">
    <property type="entry name" value="rve"/>
    <property type="match status" value="1"/>
</dbReference>
<dbReference type="SUPFAM" id="SSF46689">
    <property type="entry name" value="Homeodomain-like"/>
    <property type="match status" value="1"/>
</dbReference>
<evidence type="ECO:0000313" key="6">
    <source>
        <dbReference type="Proteomes" id="UP001138997"/>
    </source>
</evidence>
<dbReference type="InterPro" id="IPR050900">
    <property type="entry name" value="Transposase_IS3/IS150/IS904"/>
</dbReference>
<dbReference type="RefSeq" id="WP_231450003.1">
    <property type="nucleotide sequence ID" value="NZ_JAJOMB010000044.1"/>
</dbReference>
<dbReference type="Pfam" id="PF13276">
    <property type="entry name" value="HTH_21"/>
    <property type="match status" value="1"/>
</dbReference>
<feature type="compositionally biased region" description="Low complexity" evidence="3">
    <location>
        <begin position="55"/>
        <end position="83"/>
    </location>
</feature>
<keyword evidence="6" id="KW-1185">Reference proteome</keyword>
<dbReference type="EMBL" id="JAJOMB010000044">
    <property type="protein sequence ID" value="MCD5317152.1"/>
    <property type="molecule type" value="Genomic_DNA"/>
</dbReference>
<dbReference type="PANTHER" id="PTHR46889:SF4">
    <property type="entry name" value="TRANSPOSASE INSO FOR INSERTION SEQUENCE ELEMENT IS911B-RELATED"/>
    <property type="match status" value="1"/>
</dbReference>
<dbReference type="AlphaFoldDB" id="A0A9X1NLD1"/>
<dbReference type="InterPro" id="IPR048020">
    <property type="entry name" value="Transpos_IS3"/>
</dbReference>
<dbReference type="Gene3D" id="3.30.420.10">
    <property type="entry name" value="Ribonuclease H-like superfamily/Ribonuclease H"/>
    <property type="match status" value="1"/>
</dbReference>
<organism evidence="5 6">
    <name type="scientific">Kineosporia babensis</name>
    <dbReference type="NCBI Taxonomy" id="499548"/>
    <lineage>
        <taxon>Bacteria</taxon>
        <taxon>Bacillati</taxon>
        <taxon>Actinomycetota</taxon>
        <taxon>Actinomycetes</taxon>
        <taxon>Kineosporiales</taxon>
        <taxon>Kineosporiaceae</taxon>
        <taxon>Kineosporia</taxon>
    </lineage>
</organism>
<dbReference type="Proteomes" id="UP001138997">
    <property type="component" value="Unassembled WGS sequence"/>
</dbReference>
<feature type="domain" description="Integrase catalytic" evidence="4">
    <location>
        <begin position="269"/>
        <end position="433"/>
    </location>
</feature>
<dbReference type="InterPro" id="IPR009057">
    <property type="entry name" value="Homeodomain-like_sf"/>
</dbReference>
<dbReference type="GO" id="GO:0004803">
    <property type="term" value="F:transposase activity"/>
    <property type="evidence" value="ECO:0007669"/>
    <property type="project" value="InterPro"/>
</dbReference>
<feature type="region of interest" description="Disordered" evidence="3">
    <location>
        <begin position="46"/>
        <end position="83"/>
    </location>
</feature>
<dbReference type="InterPro" id="IPR036397">
    <property type="entry name" value="RNaseH_sf"/>
</dbReference>
<comment type="caution">
    <text evidence="5">The sequence shown here is derived from an EMBL/GenBank/DDBJ whole genome shotgun (WGS) entry which is preliminary data.</text>
</comment>
<gene>
    <name evidence="5" type="ORF">LR394_40300</name>
</gene>
<dbReference type="InterPro" id="IPR012337">
    <property type="entry name" value="RNaseH-like_sf"/>
</dbReference>
<dbReference type="InterPro" id="IPR001584">
    <property type="entry name" value="Integrase_cat-core"/>
</dbReference>
<comment type="function">
    <text evidence="1">Involved in the transposition of the insertion sequence.</text>
</comment>
<evidence type="ECO:0000259" key="4">
    <source>
        <dbReference type="PROSITE" id="PS50994"/>
    </source>
</evidence>
<dbReference type="PROSITE" id="PS50994">
    <property type="entry name" value="INTEGRASE"/>
    <property type="match status" value="1"/>
</dbReference>
<evidence type="ECO:0000313" key="5">
    <source>
        <dbReference type="EMBL" id="MCD5317152.1"/>
    </source>
</evidence>
<dbReference type="GO" id="GO:0006313">
    <property type="term" value="P:DNA transposition"/>
    <property type="evidence" value="ECO:0007669"/>
    <property type="project" value="InterPro"/>
</dbReference>
<evidence type="ECO:0000256" key="1">
    <source>
        <dbReference type="ARBA" id="ARBA00002286"/>
    </source>
</evidence>
<proteinExistence type="predicted"/>
<evidence type="ECO:0000256" key="2">
    <source>
        <dbReference type="SAM" id="Coils"/>
    </source>
</evidence>
<accession>A0A9X1NLD1</accession>
<dbReference type="GO" id="GO:0015074">
    <property type="term" value="P:DNA integration"/>
    <property type="evidence" value="ECO:0007669"/>
    <property type="project" value="InterPro"/>
</dbReference>
<dbReference type="SUPFAM" id="SSF53098">
    <property type="entry name" value="Ribonuclease H-like"/>
    <property type="match status" value="1"/>
</dbReference>
<dbReference type="InterPro" id="IPR002514">
    <property type="entry name" value="Transposase_8"/>
</dbReference>
<feature type="coiled-coil region" evidence="2">
    <location>
        <begin position="87"/>
        <end position="119"/>
    </location>
</feature>
<protein>
    <submittedName>
        <fullName evidence="5">IS3 family transposase</fullName>
    </submittedName>
</protein>
<keyword evidence="2" id="KW-0175">Coiled coil</keyword>
<evidence type="ECO:0000256" key="3">
    <source>
        <dbReference type="SAM" id="MobiDB-lite"/>
    </source>
</evidence>
<dbReference type="PANTHER" id="PTHR46889">
    <property type="entry name" value="TRANSPOSASE INSF FOR INSERTION SEQUENCE IS3B-RELATED"/>
    <property type="match status" value="1"/>
</dbReference>
<dbReference type="NCBIfam" id="NF033516">
    <property type="entry name" value="transpos_IS3"/>
    <property type="match status" value="1"/>
</dbReference>
<sequence length="441" mass="48389">MAGKSYTEEFRQQAVDLVRSTPGATVKGIAADLGIGRGALSKWMRERPAAPGVSGEQAAGQDAPAEPAGPAAGLAGRARGAGPASRMAQLEAQVARLEAEAARRDAADARREAEHAAEVEKLSTERDILRKATKYFASGDKLVNRFQFVEDHHQAFGVKRLCEVLEVKRSSFYEWRKAAPGRAARAASDQELAGRIRALHEADNTLGAPRMTTELNQGLPEQEWVNHKRVARIMRQERIAGLRLRRKTRTTISDDSGQTFPDLVKRRFSAPAPGCLYAGDITYLPLADGRNLYLATVIDLASRRLVGWAIADHMRADLVVAALDDALGTRGSLRGAIFHSDHGSQYLSKAFVKRCKDLGLRQSMGKVGSSADNAAVESFNATYKRETLQGEPFWPDEASCRRDAFRFCTRYSARRRHSYCGNLSPADYERTLKTATFVLAA</sequence>